<dbReference type="InParanoid" id="B8DZM7"/>
<dbReference type="KEGG" id="dtu:Dtur_0675"/>
<evidence type="ECO:0000256" key="3">
    <source>
        <dbReference type="RuleBase" id="RU361196"/>
    </source>
</evidence>
<evidence type="ECO:0000313" key="6">
    <source>
        <dbReference type="EMBL" id="ACK41960.1"/>
    </source>
</evidence>
<evidence type="ECO:0000259" key="5">
    <source>
        <dbReference type="Pfam" id="PF09985"/>
    </source>
</evidence>
<reference evidence="7" key="1">
    <citation type="journal article" date="2016" name="Front. Microbiol.">
        <title>The complete genome sequence of hyperthermophile Dictyoglomus turgidum DSM 6724 reveals a specialized carbohydrate fermentor.</title>
        <authorList>
            <person name="Brumm P.J."/>
            <person name="Gowda K."/>
            <person name="Robb F.T."/>
            <person name="Mead D.A."/>
        </authorList>
    </citation>
    <scope>NUCLEOTIDE SEQUENCE [LARGE SCALE GENOMIC DNA]</scope>
    <source>
        <strain evidence="7">DSM 6724 / Z-1310</strain>
    </source>
</reference>
<feature type="domain" description="Glucodextranase-like C-terminal" evidence="5">
    <location>
        <begin position="800"/>
        <end position="1020"/>
    </location>
</feature>
<feature type="domain" description="Glycoside hydrolase family 57 N-terminal" evidence="4">
    <location>
        <begin position="44"/>
        <end position="473"/>
    </location>
</feature>
<dbReference type="STRING" id="515635.Dtur_0675"/>
<dbReference type="EnsemblBacteria" id="ACK41960">
    <property type="protein sequence ID" value="ACK41960"/>
    <property type="gene ID" value="Dtur_0675"/>
</dbReference>
<dbReference type="GO" id="GO:0005975">
    <property type="term" value="P:carbohydrate metabolic process"/>
    <property type="evidence" value="ECO:0007669"/>
    <property type="project" value="InterPro"/>
</dbReference>
<comment type="similarity">
    <text evidence="1 3">Belongs to the glycosyl hydrolase 57 family.</text>
</comment>
<dbReference type="RefSeq" id="WP_012583045.1">
    <property type="nucleotide sequence ID" value="NC_011661.1"/>
</dbReference>
<accession>B8DZM7</accession>
<dbReference type="EMBL" id="CP001251">
    <property type="protein sequence ID" value="ACK41960.1"/>
    <property type="molecule type" value="Genomic_DNA"/>
</dbReference>
<dbReference type="Gene3D" id="3.20.110.10">
    <property type="entry name" value="Glycoside hydrolase 38, N terminal domain"/>
    <property type="match status" value="2"/>
</dbReference>
<protein>
    <submittedName>
        <fullName evidence="6">Glycoside hydrolase family 57</fullName>
    </submittedName>
</protein>
<keyword evidence="7" id="KW-1185">Reference proteome</keyword>
<dbReference type="Proteomes" id="UP000007719">
    <property type="component" value="Chromosome"/>
</dbReference>
<sequence>MKRILAFSLLFIIISLISLSFSQDIPLNIYDPKVQKVERPLYLAIIWHNHQPLYYDPDQNINILPWVRMHAIKDYYDMAYILKNYPQIKANFNMVPSLLYQLELYTKKGIKDKYLILTEKPADQLTIEDKEFILRRFFDVNWDRIIKKFPRYWELLNKRGQSVDDVVIAKAIQKFTTQDFRDLQVWFNLAWFDPDFQKYDKDLSRLIEKGKNFTEEDKKVVINKQYEIMSKIIPLYAELQKTKQIEVTTTPFFHPIMPLLVDIKSAKIAVQDIALPNATINYSDDTSAQLSMAVNYYKKFFKDTPKGLWPSEGSVSQDIIPIVGNSGFLWMASDEDVLSKSLNTPILRDSRGNVTNPDVLYQPYIVEEQGKKVYVVFRDKNLSDKIGFVYSGMKGENAAKDFVNRLENIYERVKDDKKSYLVTVILDGENCWEYYENDGKEFLNTLYKLLTDSPYIETVRLTDYLNKFPPTKKIERLHSGSWIDGTFLTWVGEQEENKAWEILDKARTELIYETVKQKKTISPVLNPDLLRNNIEKAWFELYAAEGSDWFWWYGDDQDSTNDLAFDELFRKHLINVYKLIGKEVPQELFLPIVKIGEEKPVQSLQAKFTPKIDGLINPEDEWKNAAIYLAKKGTGLSTKPSDFIEKVYLGLDNDNVYFLIESKTNLKDYLGKPYFLAVYFSNPNQKEYNLYPRKGSQTLGYGIAYELLIDFSKISSLGEVDAILNQATGNNSWRQQSTLKAGVSEKYIEVGVPFKEIKVQGREQIAMNVIFGKEEPIDVVPYYVPIYLTVPEKKLEITYFSIDDPTGDDYGWGKVVYPTAPVFKPGVFDIIHVEMGKSKDDIVFKIKIRGDLENPWGSPTGVSVQTIDIYINDGKESTYYYQALPGRQANIPEGWNKAIWAEGWIQELIIPTLDEKGKVQLKEIKGVVQLSTDPTERTIIISVPEKYLGPVTPDWKILVILCGQEGYPRPGSWRVREVEEEAKQWRFGGGDDFYGDPNIIDMIVPPGMKQEDILSKWVSSEDEEENVYVELPLIPLRVLMSQ</sequence>
<dbReference type="Pfam" id="PF03065">
    <property type="entry name" value="Glyco_hydro_57"/>
    <property type="match status" value="1"/>
</dbReference>
<dbReference type="InterPro" id="IPR052046">
    <property type="entry name" value="GH57_Enzymes"/>
</dbReference>
<dbReference type="OrthoDB" id="3902805at2"/>
<gene>
    <name evidence="6" type="ordered locus">Dtur_0675</name>
</gene>
<evidence type="ECO:0000256" key="2">
    <source>
        <dbReference type="ARBA" id="ARBA00023277"/>
    </source>
</evidence>
<dbReference type="InterPro" id="IPR019248">
    <property type="entry name" value="Glucodextran_C"/>
</dbReference>
<evidence type="ECO:0000259" key="4">
    <source>
        <dbReference type="Pfam" id="PF03065"/>
    </source>
</evidence>
<evidence type="ECO:0000256" key="1">
    <source>
        <dbReference type="ARBA" id="ARBA00006821"/>
    </source>
</evidence>
<dbReference type="SUPFAM" id="SSF49344">
    <property type="entry name" value="CBD9-like"/>
    <property type="match status" value="1"/>
</dbReference>
<dbReference type="GO" id="GO:0016787">
    <property type="term" value="F:hydrolase activity"/>
    <property type="evidence" value="ECO:0007669"/>
    <property type="project" value="UniProtKB-KW"/>
</dbReference>
<dbReference type="Gene3D" id="2.60.40.1190">
    <property type="match status" value="1"/>
</dbReference>
<dbReference type="Pfam" id="PF09985">
    <property type="entry name" value="Glucodextran_C"/>
    <property type="match status" value="1"/>
</dbReference>
<dbReference type="AlphaFoldDB" id="B8DZM7"/>
<dbReference type="CDD" id="cd10796">
    <property type="entry name" value="GH57N_APU"/>
    <property type="match status" value="1"/>
</dbReference>
<dbReference type="HOGENOM" id="CLU_005603_0_0_0"/>
<dbReference type="PANTHER" id="PTHR36306:SF1">
    <property type="entry name" value="ALPHA-AMYLASE-RELATED"/>
    <property type="match status" value="1"/>
</dbReference>
<keyword evidence="6" id="KW-0378">Hydrolase</keyword>
<dbReference type="CDD" id="cd09626">
    <property type="entry name" value="DOMON_glucodextranase_like"/>
    <property type="match status" value="1"/>
</dbReference>
<proteinExistence type="inferred from homology"/>
<dbReference type="InterPro" id="IPR004300">
    <property type="entry name" value="Glyco_hydro_57_N"/>
</dbReference>
<evidence type="ECO:0000313" key="7">
    <source>
        <dbReference type="Proteomes" id="UP000007719"/>
    </source>
</evidence>
<name>B8DZM7_DICTD</name>
<organism evidence="6 7">
    <name type="scientific">Dictyoglomus turgidum (strain DSM 6724 / Z-1310)</name>
    <dbReference type="NCBI Taxonomy" id="515635"/>
    <lineage>
        <taxon>Bacteria</taxon>
        <taxon>Pseudomonadati</taxon>
        <taxon>Dictyoglomota</taxon>
        <taxon>Dictyoglomia</taxon>
        <taxon>Dictyoglomales</taxon>
        <taxon>Dictyoglomaceae</taxon>
        <taxon>Dictyoglomus</taxon>
    </lineage>
</organism>
<dbReference type="InterPro" id="IPR027291">
    <property type="entry name" value="Glyco_hydro_38_N_sf"/>
</dbReference>
<dbReference type="SUPFAM" id="SSF88713">
    <property type="entry name" value="Glycoside hydrolase/deacetylase"/>
    <property type="match status" value="1"/>
</dbReference>
<dbReference type="eggNOG" id="COG4945">
    <property type="taxonomic scope" value="Bacteria"/>
</dbReference>
<dbReference type="CAZy" id="GH57">
    <property type="family name" value="Glycoside Hydrolase Family 57"/>
</dbReference>
<dbReference type="eggNOG" id="COG1449">
    <property type="taxonomic scope" value="Bacteria"/>
</dbReference>
<dbReference type="InterPro" id="IPR011330">
    <property type="entry name" value="Glyco_hydro/deAcase_b/a-brl"/>
</dbReference>
<keyword evidence="2 3" id="KW-0119">Carbohydrate metabolism</keyword>
<dbReference type="PANTHER" id="PTHR36306">
    <property type="entry name" value="ALPHA-AMYLASE-RELATED-RELATED"/>
    <property type="match status" value="1"/>
</dbReference>